<dbReference type="InterPro" id="IPR022357">
    <property type="entry name" value="MIP_CS"/>
</dbReference>
<feature type="transmembrane region" description="Helical" evidence="9">
    <location>
        <begin position="77"/>
        <end position="96"/>
    </location>
</feature>
<organism evidence="10">
    <name type="scientific">Zooxanthella nutricula</name>
    <dbReference type="NCBI Taxonomy" id="1333877"/>
    <lineage>
        <taxon>Eukaryota</taxon>
        <taxon>Sar</taxon>
        <taxon>Alveolata</taxon>
        <taxon>Dinophyceae</taxon>
        <taxon>Peridiniales</taxon>
        <taxon>Peridiniales incertae sedis</taxon>
        <taxon>Zooxanthella</taxon>
    </lineage>
</organism>
<dbReference type="GO" id="GO:0015250">
    <property type="term" value="F:water channel activity"/>
    <property type="evidence" value="ECO:0007669"/>
    <property type="project" value="TreeGrafter"/>
</dbReference>
<dbReference type="InterPro" id="IPR023271">
    <property type="entry name" value="Aquaporin-like"/>
</dbReference>
<evidence type="ECO:0000256" key="9">
    <source>
        <dbReference type="SAM" id="Phobius"/>
    </source>
</evidence>
<keyword evidence="3 8" id="KW-0813">Transport</keyword>
<evidence type="ECO:0000256" key="4">
    <source>
        <dbReference type="ARBA" id="ARBA00022475"/>
    </source>
</evidence>
<evidence type="ECO:0000256" key="8">
    <source>
        <dbReference type="RuleBase" id="RU000477"/>
    </source>
</evidence>
<dbReference type="PANTHER" id="PTHR19139:SF199">
    <property type="entry name" value="MIP17260P"/>
    <property type="match status" value="1"/>
</dbReference>
<keyword evidence="6 9" id="KW-1133">Transmembrane helix</keyword>
<reference evidence="10" key="1">
    <citation type="submission" date="2021-01" db="EMBL/GenBank/DDBJ databases">
        <authorList>
            <person name="Corre E."/>
            <person name="Pelletier E."/>
            <person name="Niang G."/>
            <person name="Scheremetjew M."/>
            <person name="Finn R."/>
            <person name="Kale V."/>
            <person name="Holt S."/>
            <person name="Cochrane G."/>
            <person name="Meng A."/>
            <person name="Brown T."/>
            <person name="Cohen L."/>
        </authorList>
    </citation>
    <scope>NUCLEOTIDE SEQUENCE</scope>
    <source>
        <strain evidence="10">RCC3387</strain>
    </source>
</reference>
<dbReference type="Gene3D" id="1.20.1080.10">
    <property type="entry name" value="Glycerol uptake facilitator protein"/>
    <property type="match status" value="2"/>
</dbReference>
<feature type="transmembrane region" description="Helical" evidence="9">
    <location>
        <begin position="149"/>
        <end position="168"/>
    </location>
</feature>
<protein>
    <recommendedName>
        <fullName evidence="11">Aquaporin</fullName>
    </recommendedName>
</protein>
<feature type="transmembrane region" description="Helical" evidence="9">
    <location>
        <begin position="308"/>
        <end position="330"/>
    </location>
</feature>
<accession>A0A7S2LKV1</accession>
<evidence type="ECO:0000313" key="10">
    <source>
        <dbReference type="EMBL" id="CAD9608229.1"/>
    </source>
</evidence>
<evidence type="ECO:0000256" key="6">
    <source>
        <dbReference type="ARBA" id="ARBA00022989"/>
    </source>
</evidence>
<dbReference type="EMBL" id="HBGW01063254">
    <property type="protein sequence ID" value="CAD9608229.1"/>
    <property type="molecule type" value="Transcribed_RNA"/>
</dbReference>
<keyword evidence="5 8" id="KW-0812">Transmembrane</keyword>
<feature type="transmembrane region" description="Helical" evidence="9">
    <location>
        <begin position="38"/>
        <end position="57"/>
    </location>
</feature>
<dbReference type="PROSITE" id="PS00221">
    <property type="entry name" value="MIP"/>
    <property type="match status" value="2"/>
</dbReference>
<evidence type="ECO:0000256" key="3">
    <source>
        <dbReference type="ARBA" id="ARBA00022448"/>
    </source>
</evidence>
<dbReference type="GO" id="GO:0005886">
    <property type="term" value="C:plasma membrane"/>
    <property type="evidence" value="ECO:0007669"/>
    <property type="project" value="UniProtKB-SubCell"/>
</dbReference>
<evidence type="ECO:0000256" key="2">
    <source>
        <dbReference type="ARBA" id="ARBA00006175"/>
    </source>
</evidence>
<feature type="transmembrane region" description="Helical" evidence="9">
    <location>
        <begin position="108"/>
        <end position="129"/>
    </location>
</feature>
<dbReference type="PANTHER" id="PTHR19139">
    <property type="entry name" value="AQUAPORIN TRANSPORTER"/>
    <property type="match status" value="1"/>
</dbReference>
<feature type="transmembrane region" description="Helical" evidence="9">
    <location>
        <begin position="342"/>
        <end position="362"/>
    </location>
</feature>
<evidence type="ECO:0000256" key="5">
    <source>
        <dbReference type="ARBA" id="ARBA00022692"/>
    </source>
</evidence>
<feature type="transmembrane region" description="Helical" evidence="9">
    <location>
        <begin position="199"/>
        <end position="220"/>
    </location>
</feature>
<feature type="transmembrane region" description="Helical" evidence="9">
    <location>
        <begin position="226"/>
        <end position="253"/>
    </location>
</feature>
<dbReference type="SUPFAM" id="SSF81338">
    <property type="entry name" value="Aquaporin-like"/>
    <property type="match status" value="2"/>
</dbReference>
<feature type="transmembrane region" description="Helical" evidence="9">
    <location>
        <begin position="395"/>
        <end position="414"/>
    </location>
</feature>
<dbReference type="InterPro" id="IPR034294">
    <property type="entry name" value="Aquaporin_transptr"/>
</dbReference>
<evidence type="ECO:0008006" key="11">
    <source>
        <dbReference type="Google" id="ProtNLM"/>
    </source>
</evidence>
<dbReference type="PRINTS" id="PR00783">
    <property type="entry name" value="MINTRINSICP"/>
</dbReference>
<dbReference type="Pfam" id="PF00230">
    <property type="entry name" value="MIP"/>
    <property type="match status" value="2"/>
</dbReference>
<proteinExistence type="inferred from homology"/>
<name>A0A7S2LKV1_9DINO</name>
<keyword evidence="7 9" id="KW-0472">Membrane</keyword>
<evidence type="ECO:0000256" key="7">
    <source>
        <dbReference type="ARBA" id="ARBA00023136"/>
    </source>
</evidence>
<dbReference type="InterPro" id="IPR000425">
    <property type="entry name" value="MIP"/>
</dbReference>
<evidence type="ECO:0000256" key="1">
    <source>
        <dbReference type="ARBA" id="ARBA00004651"/>
    </source>
</evidence>
<gene>
    <name evidence="10" type="ORF">BRAN1462_LOCUS40323</name>
</gene>
<comment type="subcellular location">
    <subcellularLocation>
        <location evidence="1">Cell membrane</location>
        <topology evidence="1">Multi-pass membrane protein</topology>
    </subcellularLocation>
</comment>
<sequence length="428" mass="45256">MMSATYATYPISGGNLNPAVSFSAGLVGHLRWTVVVRYWMCQLAAGTVASFCLRALFAPDRLPGVAPVPPFTWEYAVAAEVIYTFLLCFVWNNCAASKRNNPKDDNNHFYALAIGCVELAGGFAVSRISGAAFNPAVAVGFSYGNNFRWAFAWLVAELVGATLAAINFRAVRPEEYNPPEGLYLTDYEPKLHVRCASEFLGTFVLVLTVGLNLTMGLRAASFSSAAALMCMTYSLGNVSGAHFNPAVTLAVVLSGRDKCLPADGAAYVICQVMSGACAGVLYSQFHAAGPSTGLTFALQPGDGYGPNSAGVVEMFFTFVLAYAFLACATVGAPGSWRTTQRFYTALAIGSCVTAGGFAVGRISGGELNPAVSVGVASANLAHWGRRPPPPFASCIVYSLWQLTGGLLASVVFSLTHPDEYKKEPLLAK</sequence>
<dbReference type="AlphaFoldDB" id="A0A7S2LKV1"/>
<comment type="similarity">
    <text evidence="2 8">Belongs to the MIP/aquaporin (TC 1.A.8) family.</text>
</comment>
<keyword evidence="4" id="KW-1003">Cell membrane</keyword>
<feature type="transmembrane region" description="Helical" evidence="9">
    <location>
        <begin position="265"/>
        <end position="288"/>
    </location>
</feature>